<gene>
    <name evidence="1" type="primary">alsK</name>
    <name evidence="1" type="ORF">SDC9_195235</name>
</gene>
<proteinExistence type="predicted"/>
<dbReference type="AlphaFoldDB" id="A0A645IA05"/>
<dbReference type="EMBL" id="VSSQ01109274">
    <property type="protein sequence ID" value="MPN47632.1"/>
    <property type="molecule type" value="Genomic_DNA"/>
</dbReference>
<dbReference type="EC" id="2.7.1.55" evidence="1"/>
<dbReference type="InterPro" id="IPR043129">
    <property type="entry name" value="ATPase_NBD"/>
</dbReference>
<protein>
    <submittedName>
        <fullName evidence="1">D-allose kinase</fullName>
        <ecNumber evidence="1">2.7.1.55</ecNumber>
    </submittedName>
</protein>
<reference evidence="1" key="1">
    <citation type="submission" date="2019-08" db="EMBL/GenBank/DDBJ databases">
        <authorList>
            <person name="Kucharzyk K."/>
            <person name="Murdoch R.W."/>
            <person name="Higgins S."/>
            <person name="Loffler F."/>
        </authorList>
    </citation>
    <scope>NUCLEOTIDE SEQUENCE</scope>
</reference>
<dbReference type="GO" id="GO:0008787">
    <property type="term" value="F:D-allose kinase activity"/>
    <property type="evidence" value="ECO:0007669"/>
    <property type="project" value="UniProtKB-EC"/>
</dbReference>
<sequence length="81" mass="8953">MAQTVAAEVNLLDPDCIILGGGLLQMQGFPHEQLQQGIHRFARKPWPEGSLDLRISRPEQQNGPLGAAIYARARLADETYL</sequence>
<comment type="caution">
    <text evidence="1">The sequence shown here is derived from an EMBL/GenBank/DDBJ whole genome shotgun (WGS) entry which is preliminary data.</text>
</comment>
<dbReference type="InterPro" id="IPR000600">
    <property type="entry name" value="ROK"/>
</dbReference>
<evidence type="ECO:0000313" key="1">
    <source>
        <dbReference type="EMBL" id="MPN47632.1"/>
    </source>
</evidence>
<dbReference type="SUPFAM" id="SSF53067">
    <property type="entry name" value="Actin-like ATPase domain"/>
    <property type="match status" value="1"/>
</dbReference>
<keyword evidence="1" id="KW-0808">Transferase</keyword>
<dbReference type="Pfam" id="PF00480">
    <property type="entry name" value="ROK"/>
    <property type="match status" value="1"/>
</dbReference>
<organism evidence="1">
    <name type="scientific">bioreactor metagenome</name>
    <dbReference type="NCBI Taxonomy" id="1076179"/>
    <lineage>
        <taxon>unclassified sequences</taxon>
        <taxon>metagenomes</taxon>
        <taxon>ecological metagenomes</taxon>
    </lineage>
</organism>
<accession>A0A645IA05</accession>
<keyword evidence="1" id="KW-0418">Kinase</keyword>
<dbReference type="Gene3D" id="3.30.420.40">
    <property type="match status" value="1"/>
</dbReference>
<name>A0A645IA05_9ZZZZ</name>